<dbReference type="OrthoDB" id="5314997at2759"/>
<gene>
    <name evidence="2" type="ORF">BDW02DRAFT_557375</name>
</gene>
<dbReference type="Proteomes" id="UP000800040">
    <property type="component" value="Unassembled WGS sequence"/>
</dbReference>
<evidence type="ECO:0000256" key="1">
    <source>
        <dbReference type="SAM" id="MobiDB-lite"/>
    </source>
</evidence>
<protein>
    <recommendedName>
        <fullName evidence="4">F-box domain-containing protein</fullName>
    </recommendedName>
</protein>
<reference evidence="2" key="1">
    <citation type="submission" date="2020-01" db="EMBL/GenBank/DDBJ databases">
        <authorList>
            <consortium name="DOE Joint Genome Institute"/>
            <person name="Haridas S."/>
            <person name="Albert R."/>
            <person name="Binder M."/>
            <person name="Bloem J."/>
            <person name="Labutti K."/>
            <person name="Salamov A."/>
            <person name="Andreopoulos B."/>
            <person name="Baker S.E."/>
            <person name="Barry K."/>
            <person name="Bills G."/>
            <person name="Bluhm B.H."/>
            <person name="Cannon C."/>
            <person name="Castanera R."/>
            <person name="Culley D.E."/>
            <person name="Daum C."/>
            <person name="Ezra D."/>
            <person name="Gonzalez J.B."/>
            <person name="Henrissat B."/>
            <person name="Kuo A."/>
            <person name="Liang C."/>
            <person name="Lipzen A."/>
            <person name="Lutzoni F."/>
            <person name="Magnuson J."/>
            <person name="Mondo S."/>
            <person name="Nolan M."/>
            <person name="Ohm R."/>
            <person name="Pangilinan J."/>
            <person name="Park H.-J."/>
            <person name="Ramirez L."/>
            <person name="Alfaro M."/>
            <person name="Sun H."/>
            <person name="Tritt A."/>
            <person name="Yoshinaga Y."/>
            <person name="Zwiers L.-H."/>
            <person name="Turgeon B.G."/>
            <person name="Goodwin S.B."/>
            <person name="Spatafora J.W."/>
            <person name="Crous P.W."/>
            <person name="Grigoriev I.V."/>
        </authorList>
    </citation>
    <scope>NUCLEOTIDE SEQUENCE</scope>
    <source>
        <strain evidence="2">P77</strain>
    </source>
</reference>
<evidence type="ECO:0000313" key="3">
    <source>
        <dbReference type="Proteomes" id="UP000800040"/>
    </source>
</evidence>
<evidence type="ECO:0000313" key="2">
    <source>
        <dbReference type="EMBL" id="KAF1831221.1"/>
    </source>
</evidence>
<evidence type="ECO:0008006" key="4">
    <source>
        <dbReference type="Google" id="ProtNLM"/>
    </source>
</evidence>
<organism evidence="2 3">
    <name type="scientific">Decorospora gaudefroyi</name>
    <dbReference type="NCBI Taxonomy" id="184978"/>
    <lineage>
        <taxon>Eukaryota</taxon>
        <taxon>Fungi</taxon>
        <taxon>Dikarya</taxon>
        <taxon>Ascomycota</taxon>
        <taxon>Pezizomycotina</taxon>
        <taxon>Dothideomycetes</taxon>
        <taxon>Pleosporomycetidae</taxon>
        <taxon>Pleosporales</taxon>
        <taxon>Pleosporineae</taxon>
        <taxon>Pleosporaceae</taxon>
        <taxon>Decorospora</taxon>
    </lineage>
</organism>
<sequence length="332" mass="37611">MGPSIFSRPPVPETELASGATDSKTAKPFRLLDLPKEIRFMIYEKLPIITQRHDTPLRNRDHYLTLVTTTIPGISILATCRQVNEEASHVLAPHLQNILQTPPTVIVEAQHLVGLIDLHDALCLPQSSILDRVVSSLSGYRIERALHKYRRGKKSLQDVRGILELNNLVDSNDEATLKAIIRFVLRAAKYMQTKPDTIYKHAPLTVVIAVPTSFQYHLVTTSTSRMRNFYYKFFSTRRRPRRPRTQRGLATLSWLLRRFAFHAALTCRIWRAVSLSVKFMCGVHGRREAVAARVLAQSEHAFQFALMRGVADAELMGKGLVYYGGLARGKEI</sequence>
<proteinExistence type="predicted"/>
<keyword evidence="3" id="KW-1185">Reference proteome</keyword>
<dbReference type="AlphaFoldDB" id="A0A6A5K362"/>
<dbReference type="EMBL" id="ML975370">
    <property type="protein sequence ID" value="KAF1831221.1"/>
    <property type="molecule type" value="Genomic_DNA"/>
</dbReference>
<accession>A0A6A5K362</accession>
<name>A0A6A5K362_9PLEO</name>
<feature type="region of interest" description="Disordered" evidence="1">
    <location>
        <begin position="1"/>
        <end position="22"/>
    </location>
</feature>